<dbReference type="Proteomes" id="UP000437748">
    <property type="component" value="Unassembled WGS sequence"/>
</dbReference>
<keyword evidence="2" id="KW-1185">Reference proteome</keyword>
<dbReference type="EMBL" id="WFLM01000004">
    <property type="protein sequence ID" value="KAB8038032.1"/>
    <property type="molecule type" value="Genomic_DNA"/>
</dbReference>
<reference evidence="1 2" key="1">
    <citation type="submission" date="2019-10" db="EMBL/GenBank/DDBJ databases">
        <title>New species of Slilvanegrellaceae.</title>
        <authorList>
            <person name="Pitt A."/>
            <person name="Hahn M.W."/>
        </authorList>
    </citation>
    <scope>NUCLEOTIDE SEQUENCE [LARGE SCALE GENOMIC DNA]</scope>
    <source>
        <strain evidence="1 2">SP-Ram-0.45-NSY-1</strain>
    </source>
</reference>
<dbReference type="PROSITE" id="PS51257">
    <property type="entry name" value="PROKAR_LIPOPROTEIN"/>
    <property type="match status" value="1"/>
</dbReference>
<evidence type="ECO:0000313" key="2">
    <source>
        <dbReference type="Proteomes" id="UP000437748"/>
    </source>
</evidence>
<sequence length="228" mass="25550">MNLLLKNNKILRILISIVSIVTFSSCSKSFLDPQPKSMDRMGSGSTTLNVIYANDLATSASREDCKETINSNNCLIFTQNDVTPLKSFNSGNIAAELKDGPIYFIIPNQNNVISPVNMTYYNDPNTISKTASTEVRVKLFHKEDGRFKEIVLSAQRYIHYESYTELNNIATLNDPEVAYLIVSFDILKNPSLKSGSYEGEFLVQGKSPQSVHADYTKDIKVKVFIDIK</sequence>
<protein>
    <recommendedName>
        <fullName evidence="3">Lipoprotein</fullName>
    </recommendedName>
</protein>
<comment type="caution">
    <text evidence="1">The sequence shown here is derived from an EMBL/GenBank/DDBJ whole genome shotgun (WGS) entry which is preliminary data.</text>
</comment>
<dbReference type="AlphaFoldDB" id="A0A6N6VRM4"/>
<evidence type="ECO:0008006" key="3">
    <source>
        <dbReference type="Google" id="ProtNLM"/>
    </source>
</evidence>
<accession>A0A6N6VRM4</accession>
<gene>
    <name evidence="1" type="ORF">GCL60_12735</name>
</gene>
<dbReference type="RefSeq" id="WP_153421110.1">
    <property type="nucleotide sequence ID" value="NZ_WFLM01000004.1"/>
</dbReference>
<organism evidence="1 2">
    <name type="scientific">Silvanigrella paludirubra</name>
    <dbReference type="NCBI Taxonomy" id="2499159"/>
    <lineage>
        <taxon>Bacteria</taxon>
        <taxon>Pseudomonadati</taxon>
        <taxon>Bdellovibrionota</taxon>
        <taxon>Oligoflexia</taxon>
        <taxon>Silvanigrellales</taxon>
        <taxon>Silvanigrellaceae</taxon>
        <taxon>Silvanigrella</taxon>
    </lineage>
</organism>
<proteinExistence type="predicted"/>
<name>A0A6N6VRM4_9BACT</name>
<evidence type="ECO:0000313" key="1">
    <source>
        <dbReference type="EMBL" id="KAB8038032.1"/>
    </source>
</evidence>